<dbReference type="RefSeq" id="WP_135069339.1">
    <property type="nucleotide sequence ID" value="NZ_CP038266.1"/>
</dbReference>
<accession>A0ABX5SXW8</accession>
<dbReference type="EMBL" id="CP038266">
    <property type="protein sequence ID" value="QBR90081.1"/>
    <property type="molecule type" value="Genomic_DNA"/>
</dbReference>
<dbReference type="InterPro" id="IPR006116">
    <property type="entry name" value="NT_2-5OAS_ClassI-CCAase"/>
</dbReference>
<gene>
    <name evidence="2" type="ORF">E4K62_16165</name>
</gene>
<evidence type="ECO:0000313" key="2">
    <source>
        <dbReference type="EMBL" id="QBR90081.1"/>
    </source>
</evidence>
<proteinExistence type="predicted"/>
<name>A0ABX5SXW8_9MICO</name>
<keyword evidence="1" id="KW-0051">Antiviral defense</keyword>
<sequence length="348" mass="37495">METLPAQFSTAVSNVTISDDKEQRAIAAHTEVRELLEADATLKSWGITPLLIGSYGRQTARYPGKDVDIFLRFLNLGVTSDPAVLYDAVSRVLIDAYGLVDEGGRVTPQPRSLKVDFAAPSAQADLAFSVDAVPAVPWGKDWAIPNRDRSTWQNESDRWVKTNPVAFGDASQALSTSEKSPVVNGRNAYKPVVRLLRQVRHVHLGEAKPGGLYVEVAAYEAWQNGRVTGDSWAELFASSLYEVSRIFRTAASDGLLDPILRTPLKPALETSDWLHASRTFGALAADAQEALRATPCAAAKTWRTILGTNDRGQVFPLPDGCSGAGVPLPAAAAVSATGPTRARGFARR</sequence>
<evidence type="ECO:0000313" key="3">
    <source>
        <dbReference type="Proteomes" id="UP000295748"/>
    </source>
</evidence>
<dbReference type="Pfam" id="PF18144">
    <property type="entry name" value="SMODS"/>
    <property type="match status" value="1"/>
</dbReference>
<organism evidence="2 3">
    <name type="scientific">Microbacterium wangchenii</name>
    <dbReference type="NCBI Taxonomy" id="2541726"/>
    <lineage>
        <taxon>Bacteria</taxon>
        <taxon>Bacillati</taxon>
        <taxon>Actinomycetota</taxon>
        <taxon>Actinomycetes</taxon>
        <taxon>Micrococcales</taxon>
        <taxon>Microbacteriaceae</taxon>
        <taxon>Microbacterium</taxon>
    </lineage>
</organism>
<dbReference type="CDD" id="cd05400">
    <property type="entry name" value="NT_2-5OAS_ClassI-CCAase"/>
    <property type="match status" value="1"/>
</dbReference>
<keyword evidence="3" id="KW-1185">Reference proteome</keyword>
<dbReference type="Proteomes" id="UP000295748">
    <property type="component" value="Chromosome"/>
</dbReference>
<protein>
    <submittedName>
        <fullName evidence="2">Nucleotidyltransferase</fullName>
    </submittedName>
</protein>
<reference evidence="2 3" key="1">
    <citation type="submission" date="2019-03" db="EMBL/GenBank/DDBJ databases">
        <authorList>
            <person name="Dong K."/>
        </authorList>
    </citation>
    <scope>NUCLEOTIDE SEQUENCE [LARGE SCALE GENOMIC DNA]</scope>
    <source>
        <strain evidence="3">dk512</strain>
    </source>
</reference>
<evidence type="ECO:0000256" key="1">
    <source>
        <dbReference type="ARBA" id="ARBA00023118"/>
    </source>
</evidence>